<evidence type="ECO:0000256" key="5">
    <source>
        <dbReference type="ARBA" id="ARBA00022801"/>
    </source>
</evidence>
<organism evidence="7 8">
    <name type="scientific">Calycina marina</name>
    <dbReference type="NCBI Taxonomy" id="1763456"/>
    <lineage>
        <taxon>Eukaryota</taxon>
        <taxon>Fungi</taxon>
        <taxon>Dikarya</taxon>
        <taxon>Ascomycota</taxon>
        <taxon>Pezizomycotina</taxon>
        <taxon>Leotiomycetes</taxon>
        <taxon>Helotiales</taxon>
        <taxon>Pezizellaceae</taxon>
        <taxon>Calycina</taxon>
    </lineage>
</organism>
<evidence type="ECO:0000313" key="7">
    <source>
        <dbReference type="EMBL" id="KAG9241192.1"/>
    </source>
</evidence>
<evidence type="ECO:0000256" key="6">
    <source>
        <dbReference type="ARBA" id="ARBA00022807"/>
    </source>
</evidence>
<dbReference type="GO" id="GO:0004843">
    <property type="term" value="F:cysteine-type deubiquitinase activity"/>
    <property type="evidence" value="ECO:0007669"/>
    <property type="project" value="UniProtKB-EC"/>
</dbReference>
<evidence type="ECO:0000313" key="8">
    <source>
        <dbReference type="Proteomes" id="UP000887226"/>
    </source>
</evidence>
<evidence type="ECO:0000256" key="1">
    <source>
        <dbReference type="ARBA" id="ARBA00000707"/>
    </source>
</evidence>
<evidence type="ECO:0000256" key="4">
    <source>
        <dbReference type="ARBA" id="ARBA00022786"/>
    </source>
</evidence>
<keyword evidence="4" id="KW-0833">Ubl conjugation pathway</keyword>
<sequence length="160" mass="17814">MNANTLLELAVSLVPPARVILDLGTQVLELQNEEVAARWLSSVNDSEVSAAIFFDSGGELCVLSRNGIKESLNMSPFAKQIGQCLVYLDETYTRCTDLRVPTSYRAVVTLRPGLMKDRIVQAFDSLQADAESWTGMICRNVWFLGRTSQDSRAYQQFSGR</sequence>
<dbReference type="EC" id="3.4.19.12" evidence="2"/>
<evidence type="ECO:0000256" key="3">
    <source>
        <dbReference type="ARBA" id="ARBA00022670"/>
    </source>
</evidence>
<keyword evidence="3" id="KW-0645">Protease</keyword>
<dbReference type="AlphaFoldDB" id="A0A9P7YWX5"/>
<comment type="caution">
    <text evidence="7">The sequence shown here is derived from an EMBL/GenBank/DDBJ whole genome shotgun (WGS) entry which is preliminary data.</text>
</comment>
<comment type="catalytic activity">
    <reaction evidence="1">
        <text>Thiol-dependent hydrolysis of ester, thioester, amide, peptide and isopeptide bonds formed by the C-terminal Gly of ubiquitin (a 76-residue protein attached to proteins as an intracellular targeting signal).</text>
        <dbReference type="EC" id="3.4.19.12"/>
    </reaction>
</comment>
<dbReference type="EMBL" id="MU254255">
    <property type="protein sequence ID" value="KAG9241192.1"/>
    <property type="molecule type" value="Genomic_DNA"/>
</dbReference>
<keyword evidence="6" id="KW-0788">Thiol protease</keyword>
<dbReference type="PANTHER" id="PTHR13367">
    <property type="entry name" value="UBIQUITIN THIOESTERASE"/>
    <property type="match status" value="1"/>
</dbReference>
<dbReference type="InterPro" id="IPR051346">
    <property type="entry name" value="OTU_Deubiquitinase"/>
</dbReference>
<dbReference type="Proteomes" id="UP000887226">
    <property type="component" value="Unassembled WGS sequence"/>
</dbReference>
<keyword evidence="5" id="KW-0378">Hydrolase</keyword>
<dbReference type="OrthoDB" id="3549376at2759"/>
<dbReference type="PANTHER" id="PTHR13367:SF34">
    <property type="match status" value="1"/>
</dbReference>
<reference evidence="7" key="1">
    <citation type="journal article" date="2021" name="IMA Fungus">
        <title>Genomic characterization of three marine fungi, including Emericellopsis atlantica sp. nov. with signatures of a generalist lifestyle and marine biomass degradation.</title>
        <authorList>
            <person name="Hagestad O.C."/>
            <person name="Hou L."/>
            <person name="Andersen J.H."/>
            <person name="Hansen E.H."/>
            <person name="Altermark B."/>
            <person name="Li C."/>
            <person name="Kuhnert E."/>
            <person name="Cox R.J."/>
            <person name="Crous P.W."/>
            <person name="Spatafora J.W."/>
            <person name="Lail K."/>
            <person name="Amirebrahimi M."/>
            <person name="Lipzen A."/>
            <person name="Pangilinan J."/>
            <person name="Andreopoulos W."/>
            <person name="Hayes R.D."/>
            <person name="Ng V."/>
            <person name="Grigoriev I.V."/>
            <person name="Jackson S.A."/>
            <person name="Sutton T.D.S."/>
            <person name="Dobson A.D.W."/>
            <person name="Rama T."/>
        </authorList>
    </citation>
    <scope>NUCLEOTIDE SEQUENCE</scope>
    <source>
        <strain evidence="7">TRa3180A</strain>
    </source>
</reference>
<accession>A0A9P7YWX5</accession>
<proteinExistence type="predicted"/>
<dbReference type="GO" id="GO:0006508">
    <property type="term" value="P:proteolysis"/>
    <property type="evidence" value="ECO:0007669"/>
    <property type="project" value="UniProtKB-KW"/>
</dbReference>
<keyword evidence="8" id="KW-1185">Reference proteome</keyword>
<protein>
    <recommendedName>
        <fullName evidence="2">ubiquitinyl hydrolase 1</fullName>
        <ecNumber evidence="2">3.4.19.12</ecNumber>
    </recommendedName>
</protein>
<gene>
    <name evidence="7" type="ORF">BJ878DRAFT_483174</name>
</gene>
<evidence type="ECO:0000256" key="2">
    <source>
        <dbReference type="ARBA" id="ARBA00012759"/>
    </source>
</evidence>
<name>A0A9P7YWX5_9HELO</name>